<gene>
    <name evidence="2" type="ORF">pdul_cds_924</name>
</gene>
<proteinExistence type="predicted"/>
<organism evidence="2 3">
    <name type="scientific">Pandoravirus dulcis</name>
    <dbReference type="NCBI Taxonomy" id="1349409"/>
    <lineage>
        <taxon>Viruses</taxon>
        <taxon>Pandoravirus</taxon>
    </lineage>
</organism>
<dbReference type="EMBL" id="KC977570">
    <property type="protein sequence ID" value="AGO83167.1"/>
    <property type="molecule type" value="Genomic_DNA"/>
</dbReference>
<dbReference type="RefSeq" id="YP_008319836.1">
    <property type="nucleotide sequence ID" value="NC_021858.1"/>
</dbReference>
<evidence type="ECO:0000313" key="3">
    <source>
        <dbReference type="Proteomes" id="UP000201566"/>
    </source>
</evidence>
<reference evidence="2 3" key="1">
    <citation type="journal article" date="2013" name="Science">
        <title>Pandoraviruses: amoeba viruses with genomes up to 2.5 Mb reaching that of parasitic eukaryotes.</title>
        <authorList>
            <person name="Philippe N."/>
            <person name="Legendre M."/>
            <person name="Doutre G."/>
            <person name="Coute Y."/>
            <person name="Poirot O."/>
            <person name="Lescot M."/>
            <person name="Arslan D."/>
            <person name="Seltzer V."/>
            <person name="Bertaux L."/>
            <person name="Bruley C."/>
            <person name="Garin J."/>
            <person name="Claverie J.M."/>
            <person name="Abergel C."/>
        </authorList>
    </citation>
    <scope>NUCLEOTIDE SEQUENCE [LARGE SCALE GENOMIC DNA]</scope>
    <source>
        <strain evidence="2">Melbourne</strain>
    </source>
</reference>
<dbReference type="KEGG" id="vg:16512603"/>
<sequence>MRKEQEKQRRPGGGGATLRSAAWDLLDEHTARVLDALPVTRVFAAFTDEAHGAVPALFCLCLRAAVPFAVVDALLQDRYGVRLCSDDDGDAQHDHDGLDDAGARKPLPWPSPWASRCACLPCCYPYEVGDEPGPMRCPRGRLVPVPARAALRIAAWQWASAVTGCVGAALRWPSAEDVGPSPALHPQNAAKEDSGHAHDWGAVVRIRSGGCSLIGGWPRDAGTGDYVARPFEHYGAPMRRLTHPWDTRIHVDLYDRTQPSATIDGGEGEEEDMQGYLPLAVARVDDDPIFLVAVYQTAIMAT</sequence>
<name>S4VS89_9VIRU</name>
<dbReference type="Proteomes" id="UP000201566">
    <property type="component" value="Segment"/>
</dbReference>
<evidence type="ECO:0000313" key="2">
    <source>
        <dbReference type="EMBL" id="AGO83167.1"/>
    </source>
</evidence>
<accession>S4VS89</accession>
<protein>
    <submittedName>
        <fullName evidence="2">Uncharacterized protein</fullName>
    </submittedName>
</protein>
<dbReference type="GeneID" id="16512603"/>
<feature type="region of interest" description="Disordered" evidence="1">
    <location>
        <begin position="177"/>
        <end position="196"/>
    </location>
</feature>
<evidence type="ECO:0000256" key="1">
    <source>
        <dbReference type="SAM" id="MobiDB-lite"/>
    </source>
</evidence>